<feature type="transmembrane region" description="Helical" evidence="1">
    <location>
        <begin position="12"/>
        <end position="39"/>
    </location>
</feature>
<accession>A0A2H0RI86</accession>
<organism evidence="2 3">
    <name type="scientific">Candidatus Vogelbacteria bacterium CG10_big_fil_rev_8_21_14_0_10_50_13</name>
    <dbReference type="NCBI Taxonomy" id="1975044"/>
    <lineage>
        <taxon>Bacteria</taxon>
        <taxon>Candidatus Vogeliibacteriota</taxon>
    </lineage>
</organism>
<feature type="transmembrane region" description="Helical" evidence="1">
    <location>
        <begin position="59"/>
        <end position="79"/>
    </location>
</feature>
<keyword evidence="1" id="KW-0472">Membrane</keyword>
<evidence type="ECO:0000313" key="2">
    <source>
        <dbReference type="EMBL" id="PIR45495.1"/>
    </source>
</evidence>
<name>A0A2H0RI86_9BACT</name>
<gene>
    <name evidence="2" type="ORF">COV09_01155</name>
</gene>
<keyword evidence="1" id="KW-0812">Transmembrane</keyword>
<evidence type="ECO:0000256" key="1">
    <source>
        <dbReference type="SAM" id="Phobius"/>
    </source>
</evidence>
<dbReference type="Proteomes" id="UP000230906">
    <property type="component" value="Unassembled WGS sequence"/>
</dbReference>
<reference evidence="2 3" key="1">
    <citation type="submission" date="2017-09" db="EMBL/GenBank/DDBJ databases">
        <title>Depth-based differentiation of microbial function through sediment-hosted aquifers and enrichment of novel symbionts in the deep terrestrial subsurface.</title>
        <authorList>
            <person name="Probst A.J."/>
            <person name="Ladd B."/>
            <person name="Jarett J.K."/>
            <person name="Geller-Mcgrath D.E."/>
            <person name="Sieber C.M."/>
            <person name="Emerson J.B."/>
            <person name="Anantharaman K."/>
            <person name="Thomas B.C."/>
            <person name="Malmstrom R."/>
            <person name="Stieglmeier M."/>
            <person name="Klingl A."/>
            <person name="Woyke T."/>
            <person name="Ryan C.M."/>
            <person name="Banfield J.F."/>
        </authorList>
    </citation>
    <scope>NUCLEOTIDE SEQUENCE [LARGE SCALE GENOMIC DNA]</scope>
    <source>
        <strain evidence="2">CG10_big_fil_rev_8_21_14_0_10_50_13</strain>
    </source>
</reference>
<evidence type="ECO:0000313" key="3">
    <source>
        <dbReference type="Proteomes" id="UP000230906"/>
    </source>
</evidence>
<proteinExistence type="predicted"/>
<protein>
    <submittedName>
        <fullName evidence="2">Uncharacterized protein</fullName>
    </submittedName>
</protein>
<keyword evidence="1" id="KW-1133">Transmembrane helix</keyword>
<dbReference type="EMBL" id="PCYJ01000018">
    <property type="protein sequence ID" value="PIR45495.1"/>
    <property type="molecule type" value="Genomic_DNA"/>
</dbReference>
<comment type="caution">
    <text evidence="2">The sequence shown here is derived from an EMBL/GenBank/DDBJ whole genome shotgun (WGS) entry which is preliminary data.</text>
</comment>
<dbReference type="AlphaFoldDB" id="A0A2H0RI86"/>
<sequence length="85" mass="9842">MTFNRLIFGLGLLVLVFFTPWWFWFLVLVGLVLIFNNFYEGVAVAFVYDLIFGASQASFSLPFIFTIAASLIILITSPVRYRLWH</sequence>